<protein>
    <recommendedName>
        <fullName evidence="7">Peptidase A1 domain-containing protein</fullName>
    </recommendedName>
</protein>
<dbReference type="Proteomes" id="UP000030748">
    <property type="component" value="Unassembled WGS sequence"/>
</dbReference>
<dbReference type="eggNOG" id="KOG1339">
    <property type="taxonomic scope" value="Eukaryota"/>
</dbReference>
<dbReference type="FunFam" id="2.40.70.10:FF:000031">
    <property type="entry name" value="Aspartyl protease AED1"/>
    <property type="match status" value="1"/>
</dbReference>
<dbReference type="EMBL" id="KI632310">
    <property type="protein sequence ID" value="EYU19035.1"/>
    <property type="molecule type" value="Genomic_DNA"/>
</dbReference>
<dbReference type="InterPro" id="IPR001461">
    <property type="entry name" value="Aspartic_peptidase_A1"/>
</dbReference>
<organism evidence="8 9">
    <name type="scientific">Erythranthe guttata</name>
    <name type="common">Yellow monkey flower</name>
    <name type="synonym">Mimulus guttatus</name>
    <dbReference type="NCBI Taxonomy" id="4155"/>
    <lineage>
        <taxon>Eukaryota</taxon>
        <taxon>Viridiplantae</taxon>
        <taxon>Streptophyta</taxon>
        <taxon>Embryophyta</taxon>
        <taxon>Tracheophyta</taxon>
        <taxon>Spermatophyta</taxon>
        <taxon>Magnoliopsida</taxon>
        <taxon>eudicotyledons</taxon>
        <taxon>Gunneridae</taxon>
        <taxon>Pentapetalae</taxon>
        <taxon>asterids</taxon>
        <taxon>lamiids</taxon>
        <taxon>Lamiales</taxon>
        <taxon>Phrymaceae</taxon>
        <taxon>Erythranthe</taxon>
    </lineage>
</organism>
<comment type="similarity">
    <text evidence="1">Belongs to the peptidase A1 family.</text>
</comment>
<dbReference type="InterPro" id="IPR033121">
    <property type="entry name" value="PEPTIDASE_A1"/>
</dbReference>
<evidence type="ECO:0000256" key="2">
    <source>
        <dbReference type="ARBA" id="ARBA00022670"/>
    </source>
</evidence>
<keyword evidence="4" id="KW-0378">Hydrolase</keyword>
<dbReference type="FunFam" id="2.40.70.10:FF:000033">
    <property type="entry name" value="Aspartyl protease family protein"/>
    <property type="match status" value="1"/>
</dbReference>
<dbReference type="STRING" id="4155.A0A022PXU2"/>
<dbReference type="SUPFAM" id="SSF50630">
    <property type="entry name" value="Acid proteases"/>
    <property type="match status" value="1"/>
</dbReference>
<dbReference type="PANTHER" id="PTHR13683:SF274">
    <property type="entry name" value="PROTEIN ASPARTIC PROTEASE IN GUARD CELL 1"/>
    <property type="match status" value="1"/>
</dbReference>
<evidence type="ECO:0000259" key="7">
    <source>
        <dbReference type="PROSITE" id="PS51767"/>
    </source>
</evidence>
<dbReference type="Gene3D" id="2.40.70.10">
    <property type="entry name" value="Acid Proteases"/>
    <property type="match status" value="2"/>
</dbReference>
<dbReference type="PROSITE" id="PS51767">
    <property type="entry name" value="PEPTIDASE_A1"/>
    <property type="match status" value="1"/>
</dbReference>
<feature type="domain" description="Peptidase A1" evidence="7">
    <location>
        <begin position="129"/>
        <end position="461"/>
    </location>
</feature>
<accession>A0A022PXU2</accession>
<sequence>MADETQIDVLSASQHLSRGYKFLDVSASLQQANGVFSHLTKDDYKPAVDLITNSSPLNFSLSISLHSRSSLLLTDYSKNYTTLTLSRLSRDKARVRSLLLNHPAATTVRRPEQLQSPVSSGTSQGSGEYFARIGVGQPANQYYMAIDTGSDVSWLQCDPCSDCYQQTDPIYKPSSSSTYKPLGCNTLQCAFLEVSACRTNTCLYQVSYGDGSYTVGNFATETISFGQYGSVPAVAFGCGHDNVGLFSGSAGLLGLGGGRLSLPSQIKATSFSYCLVDKDSRSFSTLEFNSAPPGDSVVAPMLKNSLTSTYFYVGLTGISVGGRALKIPASMFDIGADGKGGVIVDSGTAVTRLRTEVYTLVRDTFKSMSPYLRSAGRFSLFDTCYDFSSETTVKVPMISFQFAGGKTLPVRPSNFLIPVDEKGKFCFAFAGTSGPLNIIGNLQQQGTRVTYDLANRNIGFSPNKC</sequence>
<dbReference type="Pfam" id="PF14541">
    <property type="entry name" value="TAXi_C"/>
    <property type="match status" value="1"/>
</dbReference>
<dbReference type="PANTHER" id="PTHR13683">
    <property type="entry name" value="ASPARTYL PROTEASES"/>
    <property type="match status" value="1"/>
</dbReference>
<evidence type="ECO:0000256" key="1">
    <source>
        <dbReference type="ARBA" id="ARBA00007447"/>
    </source>
</evidence>
<dbReference type="InterPro" id="IPR021109">
    <property type="entry name" value="Peptidase_aspartic_dom_sf"/>
</dbReference>
<feature type="active site" evidence="6">
    <location>
        <position position="147"/>
    </location>
</feature>
<reference evidence="8 9" key="1">
    <citation type="journal article" date="2013" name="Proc. Natl. Acad. Sci. U.S.A.">
        <title>Fine-scale variation in meiotic recombination in Mimulus inferred from population shotgun sequencing.</title>
        <authorList>
            <person name="Hellsten U."/>
            <person name="Wright K.M."/>
            <person name="Jenkins J."/>
            <person name="Shu S."/>
            <person name="Yuan Y."/>
            <person name="Wessler S.R."/>
            <person name="Schmutz J."/>
            <person name="Willis J.H."/>
            <person name="Rokhsar D.S."/>
        </authorList>
    </citation>
    <scope>NUCLEOTIDE SEQUENCE [LARGE SCALE GENOMIC DNA]</scope>
    <source>
        <strain evidence="9">cv. DUN x IM62</strain>
    </source>
</reference>
<keyword evidence="5" id="KW-0325">Glycoprotein</keyword>
<name>A0A022PXU2_ERYGU</name>
<feature type="active site" evidence="6">
    <location>
        <position position="345"/>
    </location>
</feature>
<dbReference type="GO" id="GO:0004190">
    <property type="term" value="F:aspartic-type endopeptidase activity"/>
    <property type="evidence" value="ECO:0007669"/>
    <property type="project" value="UniProtKB-KW"/>
</dbReference>
<evidence type="ECO:0000313" key="9">
    <source>
        <dbReference type="Proteomes" id="UP000030748"/>
    </source>
</evidence>
<evidence type="ECO:0000256" key="6">
    <source>
        <dbReference type="PIRSR" id="PIRSR601461-1"/>
    </source>
</evidence>
<dbReference type="InterPro" id="IPR032799">
    <property type="entry name" value="TAXi_C"/>
</dbReference>
<evidence type="ECO:0000256" key="4">
    <source>
        <dbReference type="ARBA" id="ARBA00022801"/>
    </source>
</evidence>
<keyword evidence="9" id="KW-1185">Reference proteome</keyword>
<dbReference type="AlphaFoldDB" id="A0A022PXU2"/>
<gene>
    <name evidence="8" type="ORF">MIMGU_mgv1a021892mg</name>
</gene>
<dbReference type="PROSITE" id="PS00141">
    <property type="entry name" value="ASP_PROTEASE"/>
    <property type="match status" value="1"/>
</dbReference>
<evidence type="ECO:0000256" key="3">
    <source>
        <dbReference type="ARBA" id="ARBA00022750"/>
    </source>
</evidence>
<dbReference type="InterPro" id="IPR001969">
    <property type="entry name" value="Aspartic_peptidase_AS"/>
</dbReference>
<keyword evidence="3" id="KW-0064">Aspartyl protease</keyword>
<dbReference type="Pfam" id="PF14543">
    <property type="entry name" value="TAXi_N"/>
    <property type="match status" value="1"/>
</dbReference>
<dbReference type="InterPro" id="IPR032861">
    <property type="entry name" value="TAXi_N"/>
</dbReference>
<keyword evidence="2" id="KW-0645">Protease</keyword>
<proteinExistence type="inferred from homology"/>
<dbReference type="GO" id="GO:0006508">
    <property type="term" value="P:proteolysis"/>
    <property type="evidence" value="ECO:0007669"/>
    <property type="project" value="UniProtKB-KW"/>
</dbReference>
<evidence type="ECO:0000313" key="8">
    <source>
        <dbReference type="EMBL" id="EYU19035.1"/>
    </source>
</evidence>
<evidence type="ECO:0000256" key="5">
    <source>
        <dbReference type="ARBA" id="ARBA00023180"/>
    </source>
</evidence>